<proteinExistence type="predicted"/>
<feature type="region of interest" description="Disordered" evidence="2">
    <location>
        <begin position="1"/>
        <end position="24"/>
    </location>
</feature>
<feature type="region of interest" description="Disordered" evidence="2">
    <location>
        <begin position="735"/>
        <end position="837"/>
    </location>
</feature>
<evidence type="ECO:0000256" key="2">
    <source>
        <dbReference type="SAM" id="MobiDB-lite"/>
    </source>
</evidence>
<name>A0AAN8X8U2_HALRR</name>
<sequence>MMPVKGGKSQKRVNEGGESFNLEGRNSNLDLSLQQHYGLLGAAGLDTSPTLEELDELEALLEREQELLCQHPTASSSINLFQSPDRSLRLPVGAGSHQSHTPRTVPRTYGCNSVPLNQLTSIILNMTFSDAEEDHQGTTDGRERANSSAGNDGDNSDRERSLSRSRTESGVSNASTVSPPALPPTPPPPINGELGEPSSSSGRTALSEGATGTSVPTSSVNQEDLTNKLLDMKTVDSKKIMEKLQQIQGYIQQTSTAMAALEQQGDLGNIGQYNTLVKVMKDLKDSEIKLKGHLDATLKSEGAAAQVVNGVQNDATTSESPANGVAETTAINSGSAGNQIVGIVHPSNVQGLSLQERLAASQVESSAIMTRMRDSIARREDLMTRYKATRERLENLKKQRQDMREEQRRLTESAASSTTDASEDPVPGAETWSNEDIANSIVEFQVLFDKVDRIQDIYTAKSQSLDPGDEEGHAHIANKMEQVLKKRKQLIDALTKLRQIQRSREEEVRDAEDPPRADTQPSSTTTVGETNSVRTSGESDSNQLAGRDMPILSDNAASASGILSQQNANESENIDLSSTVSRVGRINEEVSSKQSELATLQRQFSDMKKLLDTATAARKEEEERMIASKKRLEEAQALLAESRRVRQSNDELIRTTNEEGAVGGEIVGVSGRRLQLSEAEMQNPVLKSKYQDIAKAKQRLAKLEDVMSMISTAQKNRQDIRDVLPPEYMALLEEAESEYPSSNRRKPQPADVPIIEEESDDEIRASRRYQRSTRRGSAGRGEISGSLGRSERDRYSRDEDSREIRDRHAREQENREISAMQKRLNKTTSRISSVNEGYRHGYEKGAIKKQPQALWQERNTSVDPRMTEVIALQEELKQKKNALEALMRRMGKSSSLNMDNISDNISDNVSDNASDRMDGGTTATWGTGALHDYSDNHYRQSSDEDLIEGDDVEAIPQSHRRSQPPPLSGPPKDRNHYSLGSGRHRRRQDSGQFSVNNLATAPPSGRSKHNRFRGGSVPKASWEPAPVADDRNYKSPSNTTLQAQQSIGAVLSQLSQVQGTINNLHETLRHEQNQLLGQVSIHSQAVPHMLPDLPTPSLPSSSLSHLPGVGMQALTPMSSYAGLGSLALGTSDANSQQMAAMVQQCISQLQLHSLEIQALSKHLQVRHSPFFPPYFPPYH</sequence>
<feature type="region of interest" description="Disordered" evidence="2">
    <location>
        <begin position="955"/>
        <end position="1039"/>
    </location>
</feature>
<feature type="compositionally biased region" description="Polar residues" evidence="2">
    <location>
        <begin position="826"/>
        <end position="835"/>
    </location>
</feature>
<feature type="compositionally biased region" description="Basic and acidic residues" evidence="2">
    <location>
        <begin position="155"/>
        <end position="167"/>
    </location>
</feature>
<feature type="compositionally biased region" description="Pro residues" evidence="2">
    <location>
        <begin position="180"/>
        <end position="190"/>
    </location>
</feature>
<reference evidence="3 4" key="1">
    <citation type="submission" date="2023-11" db="EMBL/GenBank/DDBJ databases">
        <title>Halocaridina rubra genome assembly.</title>
        <authorList>
            <person name="Smith C."/>
        </authorList>
    </citation>
    <scope>NUCLEOTIDE SEQUENCE [LARGE SCALE GENOMIC DNA]</scope>
    <source>
        <strain evidence="3">EP-1</strain>
        <tissue evidence="3">Whole</tissue>
    </source>
</reference>
<gene>
    <name evidence="3" type="ORF">SK128_025799</name>
</gene>
<evidence type="ECO:0000256" key="1">
    <source>
        <dbReference type="SAM" id="Coils"/>
    </source>
</evidence>
<feature type="region of interest" description="Disordered" evidence="2">
    <location>
        <begin position="501"/>
        <end position="547"/>
    </location>
</feature>
<accession>A0AAN8X8U2</accession>
<feature type="compositionally biased region" description="Basic and acidic residues" evidence="2">
    <location>
        <begin position="392"/>
        <end position="411"/>
    </location>
</feature>
<feature type="region of interest" description="Disordered" evidence="2">
    <location>
        <begin position="392"/>
        <end position="433"/>
    </location>
</feature>
<feature type="region of interest" description="Disordered" evidence="2">
    <location>
        <begin position="132"/>
        <end position="221"/>
    </location>
</feature>
<feature type="compositionally biased region" description="Basic and acidic residues" evidence="2">
    <location>
        <begin position="789"/>
        <end position="816"/>
    </location>
</feature>
<dbReference type="Proteomes" id="UP001381693">
    <property type="component" value="Unassembled WGS sequence"/>
</dbReference>
<organism evidence="3 4">
    <name type="scientific">Halocaridina rubra</name>
    <name type="common">Hawaiian red shrimp</name>
    <dbReference type="NCBI Taxonomy" id="373956"/>
    <lineage>
        <taxon>Eukaryota</taxon>
        <taxon>Metazoa</taxon>
        <taxon>Ecdysozoa</taxon>
        <taxon>Arthropoda</taxon>
        <taxon>Crustacea</taxon>
        <taxon>Multicrustacea</taxon>
        <taxon>Malacostraca</taxon>
        <taxon>Eumalacostraca</taxon>
        <taxon>Eucarida</taxon>
        <taxon>Decapoda</taxon>
        <taxon>Pleocyemata</taxon>
        <taxon>Caridea</taxon>
        <taxon>Atyoidea</taxon>
        <taxon>Atyidae</taxon>
        <taxon>Halocaridina</taxon>
    </lineage>
</organism>
<feature type="compositionally biased region" description="Low complexity" evidence="2">
    <location>
        <begin position="894"/>
        <end position="912"/>
    </location>
</feature>
<feature type="compositionally biased region" description="Polar residues" evidence="2">
    <location>
        <begin position="519"/>
        <end position="544"/>
    </location>
</feature>
<protein>
    <submittedName>
        <fullName evidence="3">Uncharacterized protein</fullName>
    </submittedName>
</protein>
<comment type="caution">
    <text evidence="3">The sequence shown here is derived from an EMBL/GenBank/DDBJ whole genome shotgun (WGS) entry which is preliminary data.</text>
</comment>
<evidence type="ECO:0000313" key="4">
    <source>
        <dbReference type="Proteomes" id="UP001381693"/>
    </source>
</evidence>
<dbReference type="AlphaFoldDB" id="A0AAN8X8U2"/>
<dbReference type="EMBL" id="JAXCGZ010009871">
    <property type="protein sequence ID" value="KAK7076078.1"/>
    <property type="molecule type" value="Genomic_DNA"/>
</dbReference>
<feature type="compositionally biased region" description="Polar residues" evidence="2">
    <location>
        <begin position="197"/>
        <end position="221"/>
    </location>
</feature>
<feature type="region of interest" description="Disordered" evidence="2">
    <location>
        <begin position="894"/>
        <end position="917"/>
    </location>
</feature>
<feature type="compositionally biased region" description="Basic and acidic residues" evidence="2">
    <location>
        <begin position="134"/>
        <end position="145"/>
    </location>
</feature>
<feature type="coiled-coil region" evidence="1">
    <location>
        <begin position="866"/>
        <end position="893"/>
    </location>
</feature>
<feature type="compositionally biased region" description="Polar residues" evidence="2">
    <location>
        <begin position="990"/>
        <end position="999"/>
    </location>
</feature>
<feature type="region of interest" description="Disordered" evidence="2">
    <location>
        <begin position="90"/>
        <end position="111"/>
    </location>
</feature>
<keyword evidence="4" id="KW-1185">Reference proteome</keyword>
<feature type="compositionally biased region" description="Basic and acidic residues" evidence="2">
    <location>
        <begin position="502"/>
        <end position="516"/>
    </location>
</feature>
<evidence type="ECO:0000313" key="3">
    <source>
        <dbReference type="EMBL" id="KAK7076078.1"/>
    </source>
</evidence>
<feature type="coiled-coil region" evidence="1">
    <location>
        <begin position="583"/>
        <end position="638"/>
    </location>
</feature>
<keyword evidence="1" id="KW-0175">Coiled coil</keyword>